<feature type="region of interest" description="Disordered" evidence="3">
    <location>
        <begin position="419"/>
        <end position="465"/>
    </location>
</feature>
<keyword evidence="6" id="KW-1185">Reference proteome</keyword>
<dbReference type="CDD" id="cd03801">
    <property type="entry name" value="GT4_PimA-like"/>
    <property type="match status" value="1"/>
</dbReference>
<dbReference type="PATRIC" id="fig|909613.9.peg.5593"/>
<dbReference type="PANTHER" id="PTHR45947">
    <property type="entry name" value="SULFOQUINOVOSYL TRANSFERASE SQD2"/>
    <property type="match status" value="1"/>
</dbReference>
<feature type="compositionally biased region" description="Low complexity" evidence="3">
    <location>
        <begin position="419"/>
        <end position="443"/>
    </location>
</feature>
<name>W7IFN8_9PSEU</name>
<accession>W7IFN8</accession>
<dbReference type="SUPFAM" id="SSF53756">
    <property type="entry name" value="UDP-Glycosyltransferase/glycogen phosphorylase"/>
    <property type="match status" value="1"/>
</dbReference>
<dbReference type="InterPro" id="IPR050194">
    <property type="entry name" value="Glycosyltransferase_grp1"/>
</dbReference>
<reference evidence="5 6" key="1">
    <citation type="journal article" date="2014" name="Genome Announc.">
        <title>Draft Genome Sequence of the Antitrypanosomally Active Sponge-Associated Bacterium Actinokineospora sp. Strain EG49.</title>
        <authorList>
            <person name="Harjes J."/>
            <person name="Ryu T."/>
            <person name="Abdelmohsen U.R."/>
            <person name="Moitinho-Silva L."/>
            <person name="Horn H."/>
            <person name="Ravasi T."/>
            <person name="Hentschel U."/>
        </authorList>
    </citation>
    <scope>NUCLEOTIDE SEQUENCE [LARGE SCALE GENOMIC DNA]</scope>
    <source>
        <strain evidence="5 6">EG49</strain>
    </source>
</reference>
<dbReference type="InterPro" id="IPR028098">
    <property type="entry name" value="Glyco_trans_4-like_N"/>
</dbReference>
<dbReference type="PANTHER" id="PTHR45947:SF3">
    <property type="entry name" value="SULFOQUINOVOSYL TRANSFERASE SQD2"/>
    <property type="match status" value="1"/>
</dbReference>
<dbReference type="GO" id="GO:0016757">
    <property type="term" value="F:glycosyltransferase activity"/>
    <property type="evidence" value="ECO:0007669"/>
    <property type="project" value="UniProtKB-KW"/>
</dbReference>
<dbReference type="GO" id="GO:1901137">
    <property type="term" value="P:carbohydrate derivative biosynthetic process"/>
    <property type="evidence" value="ECO:0007669"/>
    <property type="project" value="UniProtKB-ARBA"/>
</dbReference>
<evidence type="ECO:0000256" key="2">
    <source>
        <dbReference type="ARBA" id="ARBA00022679"/>
    </source>
</evidence>
<sequence length="465" mass="47960">MRIIVYPHAMELGGSQINAVQLATEVRDAGHEVVVFSAPGVVVERVHAAGLPHVEIPLERGRPSARVIRQLRALSASGAVDVVHGFEWPPAVEAIAAAAGPGGAPHATVATVMSMSVVPFFPRTVPLMVGTEQIAAAARAAGHTRVTLLEPPVDTAQDHPGAVDASGFRADLGLDPELPLVAIVSRLAPDLKLESLLASCAAVAELSLTGTRVQLVIAGDGPAREQVAEAAARANARAGRRVVVLAGELADPRPAYAAADVVVGMGSSALRGMAFGKPLVVVGEDGFSELFEESTVDRFLWNGFFGLGPGSRGAGAPALAEAIRVLAESPETRSRLGEYGRGLVDTRFSLRRAAGIVLDEYAHAVAHRPALDARLADAAQASAGIFRYKVNRKVSRWRGRLQVDDANAKSEMAKLSAHASTAAATTAPGPPVAAQATAAQTVPGPTPPTAAPTSAATAPQERTAP</sequence>
<evidence type="ECO:0000313" key="6">
    <source>
        <dbReference type="Proteomes" id="UP000019277"/>
    </source>
</evidence>
<proteinExistence type="predicted"/>
<evidence type="ECO:0000256" key="3">
    <source>
        <dbReference type="SAM" id="MobiDB-lite"/>
    </source>
</evidence>
<organism evidence="5 6">
    <name type="scientific">Actinokineospora spheciospongiae</name>
    <dbReference type="NCBI Taxonomy" id="909613"/>
    <lineage>
        <taxon>Bacteria</taxon>
        <taxon>Bacillati</taxon>
        <taxon>Actinomycetota</taxon>
        <taxon>Actinomycetes</taxon>
        <taxon>Pseudonocardiales</taxon>
        <taxon>Pseudonocardiaceae</taxon>
        <taxon>Actinokineospora</taxon>
    </lineage>
</organism>
<feature type="domain" description="Glycosyltransferase subfamily 4-like N-terminal" evidence="4">
    <location>
        <begin position="13"/>
        <end position="106"/>
    </location>
</feature>
<evidence type="ECO:0000256" key="1">
    <source>
        <dbReference type="ARBA" id="ARBA00022676"/>
    </source>
</evidence>
<dbReference type="EMBL" id="AYXG01000217">
    <property type="protein sequence ID" value="EWC59123.1"/>
    <property type="molecule type" value="Genomic_DNA"/>
</dbReference>
<gene>
    <name evidence="5" type="ORF">UO65_5594</name>
</gene>
<dbReference type="Gene3D" id="3.40.50.2000">
    <property type="entry name" value="Glycogen Phosphorylase B"/>
    <property type="match status" value="2"/>
</dbReference>
<protein>
    <submittedName>
        <fullName evidence="5">Glycosyl transferase, group 1</fullName>
    </submittedName>
</protein>
<evidence type="ECO:0000259" key="4">
    <source>
        <dbReference type="Pfam" id="PF13439"/>
    </source>
</evidence>
<evidence type="ECO:0000313" key="5">
    <source>
        <dbReference type="EMBL" id="EWC59123.1"/>
    </source>
</evidence>
<dbReference type="eggNOG" id="COG0438">
    <property type="taxonomic scope" value="Bacteria"/>
</dbReference>
<dbReference type="AlphaFoldDB" id="W7IFN8"/>
<comment type="caution">
    <text evidence="5">The sequence shown here is derived from an EMBL/GenBank/DDBJ whole genome shotgun (WGS) entry which is preliminary data.</text>
</comment>
<dbReference type="Pfam" id="PF13692">
    <property type="entry name" value="Glyco_trans_1_4"/>
    <property type="match status" value="1"/>
</dbReference>
<dbReference type="STRING" id="909613.UO65_5594"/>
<dbReference type="RefSeq" id="WP_063936024.1">
    <property type="nucleotide sequence ID" value="NZ_AYXG01000217.1"/>
</dbReference>
<keyword evidence="1" id="KW-0328">Glycosyltransferase</keyword>
<dbReference type="Proteomes" id="UP000019277">
    <property type="component" value="Unassembled WGS sequence"/>
</dbReference>
<keyword evidence="2 5" id="KW-0808">Transferase</keyword>
<dbReference type="Pfam" id="PF13439">
    <property type="entry name" value="Glyco_transf_4"/>
    <property type="match status" value="1"/>
</dbReference>